<dbReference type="AlphaFoldDB" id="A0A9N9SIN0"/>
<dbReference type="Pfam" id="PF07530">
    <property type="entry name" value="PRE_C2HC"/>
    <property type="match status" value="1"/>
</dbReference>
<reference evidence="2" key="1">
    <citation type="submission" date="2022-01" db="EMBL/GenBank/DDBJ databases">
        <authorList>
            <person name="King R."/>
        </authorList>
    </citation>
    <scope>NUCLEOTIDE SEQUENCE</scope>
</reference>
<organism evidence="2 3">
    <name type="scientific">Phaedon cochleariae</name>
    <name type="common">Mustard beetle</name>
    <dbReference type="NCBI Taxonomy" id="80249"/>
    <lineage>
        <taxon>Eukaryota</taxon>
        <taxon>Metazoa</taxon>
        <taxon>Ecdysozoa</taxon>
        <taxon>Arthropoda</taxon>
        <taxon>Hexapoda</taxon>
        <taxon>Insecta</taxon>
        <taxon>Pterygota</taxon>
        <taxon>Neoptera</taxon>
        <taxon>Endopterygota</taxon>
        <taxon>Coleoptera</taxon>
        <taxon>Polyphaga</taxon>
        <taxon>Cucujiformia</taxon>
        <taxon>Chrysomeloidea</taxon>
        <taxon>Chrysomelidae</taxon>
        <taxon>Chrysomelinae</taxon>
        <taxon>Chrysomelini</taxon>
        <taxon>Phaedon</taxon>
    </lineage>
</organism>
<evidence type="ECO:0000259" key="1">
    <source>
        <dbReference type="Pfam" id="PF07530"/>
    </source>
</evidence>
<proteinExistence type="predicted"/>
<name>A0A9N9SIN0_PHACE</name>
<accession>A0A9N9SIN0</accession>
<evidence type="ECO:0000313" key="3">
    <source>
        <dbReference type="Proteomes" id="UP001153737"/>
    </source>
</evidence>
<sequence>MDRGFAITSVHRMKRLNGTPIPLVIIIFPKAEDNTEIHIIRHLVELAVKVESEEAKTDIGQCYRCTVEVQG</sequence>
<gene>
    <name evidence="2" type="ORF">PHAECO_LOCUS11408</name>
</gene>
<keyword evidence="3" id="KW-1185">Reference proteome</keyword>
<evidence type="ECO:0000313" key="2">
    <source>
        <dbReference type="EMBL" id="CAG9823867.1"/>
    </source>
</evidence>
<dbReference type="OrthoDB" id="8123891at2759"/>
<dbReference type="InterPro" id="IPR006579">
    <property type="entry name" value="Pre_C2HC_dom"/>
</dbReference>
<dbReference type="Proteomes" id="UP001153737">
    <property type="component" value="Chromosome 7"/>
</dbReference>
<reference evidence="2" key="2">
    <citation type="submission" date="2022-10" db="EMBL/GenBank/DDBJ databases">
        <authorList>
            <consortium name="ENA_rothamsted_submissions"/>
            <consortium name="culmorum"/>
            <person name="King R."/>
        </authorList>
    </citation>
    <scope>NUCLEOTIDE SEQUENCE</scope>
</reference>
<dbReference type="EMBL" id="OU896713">
    <property type="protein sequence ID" value="CAG9823867.1"/>
    <property type="molecule type" value="Genomic_DNA"/>
</dbReference>
<feature type="domain" description="Pre-C2HC" evidence="1">
    <location>
        <begin position="2"/>
        <end position="55"/>
    </location>
</feature>
<protein>
    <recommendedName>
        <fullName evidence="1">Pre-C2HC domain-containing protein</fullName>
    </recommendedName>
</protein>